<organism evidence="2 3">
    <name type="scientific">Sarocladium strictum</name>
    <name type="common">Black bundle disease fungus</name>
    <name type="synonym">Acremonium strictum</name>
    <dbReference type="NCBI Taxonomy" id="5046"/>
    <lineage>
        <taxon>Eukaryota</taxon>
        <taxon>Fungi</taxon>
        <taxon>Dikarya</taxon>
        <taxon>Ascomycota</taxon>
        <taxon>Pezizomycotina</taxon>
        <taxon>Sordariomycetes</taxon>
        <taxon>Hypocreomycetidae</taxon>
        <taxon>Hypocreales</taxon>
        <taxon>Sarocladiaceae</taxon>
        <taxon>Sarocladium</taxon>
    </lineage>
</organism>
<sequence>MSDNGSETLVEEVQEEESPNFALFRDCLSATLLKPASAPPSSAPKQRRVRRRRPRSSAENATSSFSASATEAQSTDVAAVGGQREGDAEDLADFIEYLASEIFDSFPDALKELDHRSWREDEALQTEYALPLTVSSLASLNLPIEITDSLRTYSLISPDPTLDSHLPSSPEAFLIPILTPYITTLTTPPPASYATRPDACEICGRDWIPLSYHHLIPRFVHDKAVKRGWHKKEDLQNVAWLCGACHRFVHQWRSHEDLAREFYTVDLLLEEEEVRRFAAWAGKLRWKGGRSRSKR</sequence>
<evidence type="ECO:0000313" key="2">
    <source>
        <dbReference type="EMBL" id="KAK0384451.1"/>
    </source>
</evidence>
<dbReference type="Proteomes" id="UP001175261">
    <property type="component" value="Unassembled WGS sequence"/>
</dbReference>
<gene>
    <name evidence="2" type="ORF">NLU13_8537</name>
</gene>
<dbReference type="EMBL" id="JAPDFR010000008">
    <property type="protein sequence ID" value="KAK0384451.1"/>
    <property type="molecule type" value="Genomic_DNA"/>
</dbReference>
<comment type="caution">
    <text evidence="2">The sequence shown here is derived from an EMBL/GenBank/DDBJ whole genome shotgun (WGS) entry which is preliminary data.</text>
</comment>
<keyword evidence="3" id="KW-1185">Reference proteome</keyword>
<name>A0AA39L4R4_SARSR</name>
<evidence type="ECO:0000313" key="3">
    <source>
        <dbReference type="Proteomes" id="UP001175261"/>
    </source>
</evidence>
<proteinExistence type="predicted"/>
<dbReference type="PANTHER" id="PTHR37827:SF1">
    <property type="entry name" value="HNH DOMAIN-CONTAINING PROTEIN"/>
    <property type="match status" value="1"/>
</dbReference>
<dbReference type="AlphaFoldDB" id="A0AA39L4R4"/>
<dbReference type="PANTHER" id="PTHR37827">
    <property type="entry name" value="TUDOR DOMAIN-CONTAINING PROTEIN"/>
    <property type="match status" value="1"/>
</dbReference>
<accession>A0AA39L4R4</accession>
<protein>
    <submittedName>
        <fullName evidence="2">Uncharacterized protein</fullName>
    </submittedName>
</protein>
<feature type="compositionally biased region" description="Low complexity" evidence="1">
    <location>
        <begin position="57"/>
        <end position="75"/>
    </location>
</feature>
<reference evidence="2" key="1">
    <citation type="submission" date="2022-10" db="EMBL/GenBank/DDBJ databases">
        <title>Determination and structural analysis of whole genome sequence of Sarocladium strictum F4-1.</title>
        <authorList>
            <person name="Hu L."/>
            <person name="Jiang Y."/>
        </authorList>
    </citation>
    <scope>NUCLEOTIDE SEQUENCE</scope>
    <source>
        <strain evidence="2">F4-1</strain>
    </source>
</reference>
<dbReference type="InterPro" id="IPR003615">
    <property type="entry name" value="HNH_nuc"/>
</dbReference>
<dbReference type="CDD" id="cd00085">
    <property type="entry name" value="HNHc"/>
    <property type="match status" value="1"/>
</dbReference>
<feature type="compositionally biased region" description="Basic residues" evidence="1">
    <location>
        <begin position="45"/>
        <end position="55"/>
    </location>
</feature>
<evidence type="ECO:0000256" key="1">
    <source>
        <dbReference type="SAM" id="MobiDB-lite"/>
    </source>
</evidence>
<feature type="region of interest" description="Disordered" evidence="1">
    <location>
        <begin position="34"/>
        <end position="83"/>
    </location>
</feature>